<name>A0A0D2FEY7_9EURO</name>
<dbReference type="HOGENOM" id="CLU_1556122_0_0_1"/>
<dbReference type="Proteomes" id="UP000053617">
    <property type="component" value="Unassembled WGS sequence"/>
</dbReference>
<dbReference type="RefSeq" id="XP_013267708.1">
    <property type="nucleotide sequence ID" value="XM_013412254.1"/>
</dbReference>
<evidence type="ECO:0000313" key="1">
    <source>
        <dbReference type="EMBL" id="KIX00572.1"/>
    </source>
</evidence>
<dbReference type="EMBL" id="KN847482">
    <property type="protein sequence ID" value="KIX00572.1"/>
    <property type="molecule type" value="Genomic_DNA"/>
</dbReference>
<proteinExistence type="predicted"/>
<gene>
    <name evidence="1" type="ORF">Z518_09637</name>
</gene>
<dbReference type="OrthoDB" id="432970at2759"/>
<dbReference type="AlphaFoldDB" id="A0A0D2FEY7"/>
<reference evidence="1 2" key="1">
    <citation type="submission" date="2015-01" db="EMBL/GenBank/DDBJ databases">
        <title>The Genome Sequence of Rhinocladiella mackenzie CBS 650.93.</title>
        <authorList>
            <consortium name="The Broad Institute Genomics Platform"/>
            <person name="Cuomo C."/>
            <person name="de Hoog S."/>
            <person name="Gorbushina A."/>
            <person name="Stielow B."/>
            <person name="Teixiera M."/>
            <person name="Abouelleil A."/>
            <person name="Chapman S.B."/>
            <person name="Priest M."/>
            <person name="Young S.K."/>
            <person name="Wortman J."/>
            <person name="Nusbaum C."/>
            <person name="Birren B."/>
        </authorList>
    </citation>
    <scope>NUCLEOTIDE SEQUENCE [LARGE SCALE GENOMIC DNA]</scope>
    <source>
        <strain evidence="1 2">CBS 650.93</strain>
    </source>
</reference>
<organism evidence="1 2">
    <name type="scientific">Rhinocladiella mackenziei CBS 650.93</name>
    <dbReference type="NCBI Taxonomy" id="1442369"/>
    <lineage>
        <taxon>Eukaryota</taxon>
        <taxon>Fungi</taxon>
        <taxon>Dikarya</taxon>
        <taxon>Ascomycota</taxon>
        <taxon>Pezizomycotina</taxon>
        <taxon>Eurotiomycetes</taxon>
        <taxon>Chaetothyriomycetidae</taxon>
        <taxon>Chaetothyriales</taxon>
        <taxon>Herpotrichiellaceae</taxon>
        <taxon>Rhinocladiella</taxon>
    </lineage>
</organism>
<dbReference type="GeneID" id="25297708"/>
<evidence type="ECO:0000313" key="2">
    <source>
        <dbReference type="Proteomes" id="UP000053617"/>
    </source>
</evidence>
<dbReference type="STRING" id="1442369.A0A0D2FEY7"/>
<keyword evidence="2" id="KW-1185">Reference proteome</keyword>
<sequence length="172" mass="19358">MASRIALEFPSPILESRSKTRMARKSSCIEAEAPLAGPADWKAFPSFIYPIYLGPGTPVVWNTLHTNLECLPVINTSRQSDFQWLITHSSGMFSKTERELRDNSMLADQKKDVRVRFNDSLFSLLMHFSGLQAEEARLFGLNNPIGPSLNQTPFILRSTFGYEIVQCKGGRC</sequence>
<protein>
    <submittedName>
        <fullName evidence="1">Rhinocladiella mackenziei CBS 650.93 unplaced genomic scaffold supercont1.8, whole genome shotgun sequence</fullName>
    </submittedName>
</protein>
<accession>A0A0D2FEY7</accession>
<dbReference type="VEuPathDB" id="FungiDB:Z518_09637"/>